<dbReference type="InterPro" id="IPR020846">
    <property type="entry name" value="MFS_dom"/>
</dbReference>
<dbReference type="InterPro" id="IPR011701">
    <property type="entry name" value="MFS"/>
</dbReference>
<dbReference type="EMBL" id="ML991857">
    <property type="protein sequence ID" value="KAF2229644.1"/>
    <property type="molecule type" value="Genomic_DNA"/>
</dbReference>
<feature type="transmembrane region" description="Helical" evidence="5">
    <location>
        <begin position="7"/>
        <end position="26"/>
    </location>
</feature>
<feature type="transmembrane region" description="Helical" evidence="5">
    <location>
        <begin position="318"/>
        <end position="337"/>
    </location>
</feature>
<feature type="transmembrane region" description="Helical" evidence="5">
    <location>
        <begin position="108"/>
        <end position="127"/>
    </location>
</feature>
<gene>
    <name evidence="7" type="ORF">EV356DRAFT_455417</name>
</gene>
<name>A0A6A6GV41_VIRVR</name>
<feature type="domain" description="Major facilitator superfamily (MFS) profile" evidence="6">
    <location>
        <begin position="12"/>
        <end position="509"/>
    </location>
</feature>
<feature type="transmembrane region" description="Helical" evidence="5">
    <location>
        <begin position="139"/>
        <end position="157"/>
    </location>
</feature>
<feature type="transmembrane region" description="Helical" evidence="5">
    <location>
        <begin position="169"/>
        <end position="189"/>
    </location>
</feature>
<evidence type="ECO:0000313" key="7">
    <source>
        <dbReference type="EMBL" id="KAF2229644.1"/>
    </source>
</evidence>
<proteinExistence type="predicted"/>
<keyword evidence="2 5" id="KW-0812">Transmembrane</keyword>
<sequence>MGGVGITQFWVAFISICLQILITNFDSTLMASSHPVITSYFNASNAAAWLSTAFLLTSTAFQPLFGRVSDTIGRKWLHLASLFVFGLATTGCALAPTIGIFIAGRAVAGLAGGGVTAMGSIMINDMVPIEIRGVFQSYLNLFFGAGSAAGAAFGGFLCDRLGWRWTFGMQVPVIALVMILSAFTIPSSLGPHLARNSDKTARQLIASFDITGSILLTLTVGLLILGLNVGGAILPWNHPLVITSLVLALVSIPFLGYAEKRAERAVMPLWILSRPPHANLVLSNFFSMVGINTILFNAPLFFQAVLLDTPSMSGFRLTAPWIAATVCGVSAGFIMTATRRMKPLLVIGSFSMLIGAVLLTAMWPTIPPWLATTFLIPPNIGQGLAFPATSLAVLATCKQEDQAVVTSTLILNRSLGTVLGVSVSSLIVQNALWQLLEQNVTGEGREEVIKLARKSVEAIRDLKGIHQKEVIEAYRQTLTLTFGSAIVVFLVVVGLLSVIKLPRLGKQGEAK</sequence>
<evidence type="ECO:0000256" key="4">
    <source>
        <dbReference type="ARBA" id="ARBA00023136"/>
    </source>
</evidence>
<feature type="transmembrane region" description="Helical" evidence="5">
    <location>
        <begin position="240"/>
        <end position="258"/>
    </location>
</feature>
<evidence type="ECO:0000259" key="6">
    <source>
        <dbReference type="PROSITE" id="PS50850"/>
    </source>
</evidence>
<keyword evidence="4 5" id="KW-0472">Membrane</keyword>
<dbReference type="OrthoDB" id="419537at2759"/>
<reference evidence="7" key="1">
    <citation type="journal article" date="2020" name="Stud. Mycol.">
        <title>101 Dothideomycetes genomes: a test case for predicting lifestyles and emergence of pathogens.</title>
        <authorList>
            <person name="Haridas S."/>
            <person name="Albert R."/>
            <person name="Binder M."/>
            <person name="Bloem J."/>
            <person name="Labutti K."/>
            <person name="Salamov A."/>
            <person name="Andreopoulos B."/>
            <person name="Baker S."/>
            <person name="Barry K."/>
            <person name="Bills G."/>
            <person name="Bluhm B."/>
            <person name="Cannon C."/>
            <person name="Castanera R."/>
            <person name="Culley D."/>
            <person name="Daum C."/>
            <person name="Ezra D."/>
            <person name="Gonzalez J."/>
            <person name="Henrissat B."/>
            <person name="Kuo A."/>
            <person name="Liang C."/>
            <person name="Lipzen A."/>
            <person name="Lutzoni F."/>
            <person name="Magnuson J."/>
            <person name="Mondo S."/>
            <person name="Nolan M."/>
            <person name="Ohm R."/>
            <person name="Pangilinan J."/>
            <person name="Park H.-J."/>
            <person name="Ramirez L."/>
            <person name="Alfaro M."/>
            <person name="Sun H."/>
            <person name="Tritt A."/>
            <person name="Yoshinaga Y."/>
            <person name="Zwiers L.-H."/>
            <person name="Turgeon B."/>
            <person name="Goodwin S."/>
            <person name="Spatafora J."/>
            <person name="Crous P."/>
            <person name="Grigoriev I."/>
        </authorList>
    </citation>
    <scope>NUCLEOTIDE SEQUENCE</scope>
    <source>
        <strain evidence="7">Tuck. ex Michener</strain>
    </source>
</reference>
<feature type="transmembrane region" description="Helical" evidence="5">
    <location>
        <begin position="279"/>
        <end position="298"/>
    </location>
</feature>
<accession>A0A6A6GV41</accession>
<organism evidence="7 8">
    <name type="scientific">Viridothelium virens</name>
    <name type="common">Speckled blister lichen</name>
    <name type="synonym">Trypethelium virens</name>
    <dbReference type="NCBI Taxonomy" id="1048519"/>
    <lineage>
        <taxon>Eukaryota</taxon>
        <taxon>Fungi</taxon>
        <taxon>Dikarya</taxon>
        <taxon>Ascomycota</taxon>
        <taxon>Pezizomycotina</taxon>
        <taxon>Dothideomycetes</taxon>
        <taxon>Dothideomycetes incertae sedis</taxon>
        <taxon>Trypetheliales</taxon>
        <taxon>Trypetheliaceae</taxon>
        <taxon>Viridothelium</taxon>
    </lineage>
</organism>
<dbReference type="PANTHER" id="PTHR23501">
    <property type="entry name" value="MAJOR FACILITATOR SUPERFAMILY"/>
    <property type="match status" value="1"/>
</dbReference>
<dbReference type="Proteomes" id="UP000800092">
    <property type="component" value="Unassembled WGS sequence"/>
</dbReference>
<evidence type="ECO:0000313" key="8">
    <source>
        <dbReference type="Proteomes" id="UP000800092"/>
    </source>
</evidence>
<dbReference type="SUPFAM" id="SSF103473">
    <property type="entry name" value="MFS general substrate transporter"/>
    <property type="match status" value="1"/>
</dbReference>
<protein>
    <submittedName>
        <fullName evidence="7">Multidrug resistance protein fnx1</fullName>
    </submittedName>
</protein>
<dbReference type="Gene3D" id="1.20.1720.10">
    <property type="entry name" value="Multidrug resistance protein D"/>
    <property type="match status" value="1"/>
</dbReference>
<keyword evidence="8" id="KW-1185">Reference proteome</keyword>
<dbReference type="PROSITE" id="PS50850">
    <property type="entry name" value="MFS"/>
    <property type="match status" value="1"/>
</dbReference>
<feature type="transmembrane region" description="Helical" evidence="5">
    <location>
        <begin position="77"/>
        <end position="102"/>
    </location>
</feature>
<feature type="transmembrane region" description="Helical" evidence="5">
    <location>
        <begin position="210"/>
        <end position="234"/>
    </location>
</feature>
<comment type="subcellular location">
    <subcellularLocation>
        <location evidence="1">Membrane</location>
        <topology evidence="1">Multi-pass membrane protein</topology>
    </subcellularLocation>
</comment>
<feature type="transmembrane region" description="Helical" evidence="5">
    <location>
        <begin position="46"/>
        <end position="65"/>
    </location>
</feature>
<keyword evidence="3 5" id="KW-1133">Transmembrane helix</keyword>
<feature type="transmembrane region" description="Helical" evidence="5">
    <location>
        <begin position="344"/>
        <end position="366"/>
    </location>
</feature>
<evidence type="ECO:0000256" key="1">
    <source>
        <dbReference type="ARBA" id="ARBA00004141"/>
    </source>
</evidence>
<evidence type="ECO:0000256" key="5">
    <source>
        <dbReference type="SAM" id="Phobius"/>
    </source>
</evidence>
<dbReference type="InterPro" id="IPR036259">
    <property type="entry name" value="MFS_trans_sf"/>
</dbReference>
<evidence type="ECO:0000256" key="3">
    <source>
        <dbReference type="ARBA" id="ARBA00022989"/>
    </source>
</evidence>
<dbReference type="AlphaFoldDB" id="A0A6A6GV41"/>
<feature type="transmembrane region" description="Helical" evidence="5">
    <location>
        <begin position="478"/>
        <end position="499"/>
    </location>
</feature>
<dbReference type="PANTHER" id="PTHR23501:SF67">
    <property type="entry name" value="MFS MULTIDRUG EFFLUX TRANSPORTER (EUROFUNG)"/>
    <property type="match status" value="1"/>
</dbReference>
<dbReference type="Pfam" id="PF07690">
    <property type="entry name" value="MFS_1"/>
    <property type="match status" value="1"/>
</dbReference>
<dbReference type="GO" id="GO:0015174">
    <property type="term" value="F:basic amino acid transmembrane transporter activity"/>
    <property type="evidence" value="ECO:0007669"/>
    <property type="project" value="TreeGrafter"/>
</dbReference>
<evidence type="ECO:0000256" key="2">
    <source>
        <dbReference type="ARBA" id="ARBA00022692"/>
    </source>
</evidence>
<dbReference type="GO" id="GO:0000329">
    <property type="term" value="C:fungal-type vacuole membrane"/>
    <property type="evidence" value="ECO:0007669"/>
    <property type="project" value="TreeGrafter"/>
</dbReference>
<dbReference type="Gene3D" id="1.20.1250.20">
    <property type="entry name" value="MFS general substrate transporter like domains"/>
    <property type="match status" value="1"/>
</dbReference>